<evidence type="ECO:0000313" key="2">
    <source>
        <dbReference type="EMBL" id="VFK57261.1"/>
    </source>
</evidence>
<protein>
    <submittedName>
        <fullName evidence="2">Uncharacterized protein</fullName>
    </submittedName>
</protein>
<dbReference type="EMBL" id="CAADFV010000106">
    <property type="protein sequence ID" value="VFK65385.1"/>
    <property type="molecule type" value="Genomic_DNA"/>
</dbReference>
<proteinExistence type="predicted"/>
<reference evidence="2" key="1">
    <citation type="submission" date="2019-02" db="EMBL/GenBank/DDBJ databases">
        <authorList>
            <person name="Gruber-Vodicka R. H."/>
            <person name="Seah K. B. B."/>
        </authorList>
    </citation>
    <scope>NUCLEOTIDE SEQUENCE</scope>
    <source>
        <strain evidence="1">BECK_BY1</strain>
        <strain evidence="3">BECK_BY2</strain>
        <strain evidence="2">BECK_BY3</strain>
    </source>
</reference>
<organism evidence="2">
    <name type="scientific">Candidatus Kentrum sp. TUN</name>
    <dbReference type="NCBI Taxonomy" id="2126343"/>
    <lineage>
        <taxon>Bacteria</taxon>
        <taxon>Pseudomonadati</taxon>
        <taxon>Pseudomonadota</taxon>
        <taxon>Gammaproteobacteria</taxon>
        <taxon>Candidatus Kentrum</taxon>
    </lineage>
</organism>
<dbReference type="EMBL" id="CAADFX010000008">
    <property type="protein sequence ID" value="VFK51458.1"/>
    <property type="molecule type" value="Genomic_DNA"/>
</dbReference>
<gene>
    <name evidence="1" type="ORF">BECKTUN1418D_GA0071000_100811</name>
    <name evidence="3" type="ORF">BECKTUN1418E_GA0071001_110611</name>
    <name evidence="2" type="ORF">BECKTUN1418F_GA0071002_111011</name>
</gene>
<evidence type="ECO:0000313" key="1">
    <source>
        <dbReference type="EMBL" id="VFK51458.1"/>
    </source>
</evidence>
<evidence type="ECO:0000313" key="3">
    <source>
        <dbReference type="EMBL" id="VFK65385.1"/>
    </source>
</evidence>
<accession>A0A450ZU08</accession>
<dbReference type="AlphaFoldDB" id="A0A450ZU08"/>
<dbReference type="EMBL" id="CAADFY010000110">
    <property type="protein sequence ID" value="VFK57261.1"/>
    <property type="molecule type" value="Genomic_DNA"/>
</dbReference>
<sequence length="126" mass="14492">MTKNVSFFATREIFHYRGSDETLRMTVRYKMSLNLLARLLLRPTRHAVFSTTLLNPTRLQSRAGNKRINVKIYLFPIIEKMMHWPMSLADGVFGTGLNGMVDVGFGLFKRCFDLMALGDKTGNCRR</sequence>
<name>A0A450ZU08_9GAMM</name>